<feature type="transmembrane region" description="Helical" evidence="1">
    <location>
        <begin position="209"/>
        <end position="228"/>
    </location>
</feature>
<reference evidence="5" key="1">
    <citation type="submission" date="2015-08" db="EMBL/GenBank/DDBJ databases">
        <title>Fjat-14210 dsm16467.</title>
        <authorList>
            <person name="Liu B."/>
            <person name="Wang J."/>
            <person name="Zhu Y."/>
            <person name="Liu G."/>
            <person name="Chen Q."/>
            <person name="Chen Z."/>
            <person name="Lan J."/>
            <person name="Che J."/>
            <person name="Ge C."/>
            <person name="Shi H."/>
            <person name="Pan Z."/>
            <person name="Liu X."/>
        </authorList>
    </citation>
    <scope>NUCLEOTIDE SEQUENCE [LARGE SCALE GENOMIC DNA]</scope>
    <source>
        <strain evidence="5">DSM 16467</strain>
    </source>
</reference>
<evidence type="ECO:0008006" key="6">
    <source>
        <dbReference type="Google" id="ProtNLM"/>
    </source>
</evidence>
<feature type="transmembrane region" description="Helical" evidence="1">
    <location>
        <begin position="87"/>
        <end position="106"/>
    </location>
</feature>
<sequence length="285" mass="33244">MLRIIILMAFTFIFMHLHATGDITKYINMRYSYISFSAIFIFLALTIAQLYFYMKGEDQHDHHHDHGPNCSCGHDHAHDEDKWYKKLVIYPILIVPFASVMFFPVATLDSSTVEAKGFHFPILHDGGSSSLHQFLEPDTSTYYGADYHQKMMDQTQKYYKDKNTIKLEGPMFLKGMEALYHYPGEFTGKNIELTGFSYNNKDLKDNQLFVFRFGIIHCIADAGVYGMLLQFPKDMKMENDQWLTVKGKMSTMYYQPLKKTIPILNVTGYEKISKPKDPYAYWKFN</sequence>
<protein>
    <recommendedName>
        <fullName evidence="6">TIGR03943 family protein</fullName>
    </recommendedName>
</protein>
<evidence type="ECO:0000313" key="5">
    <source>
        <dbReference type="Proteomes" id="UP000037558"/>
    </source>
</evidence>
<dbReference type="Pfam" id="PF09323">
    <property type="entry name" value="DUF1980"/>
    <property type="match status" value="1"/>
</dbReference>
<dbReference type="STRING" id="284581.AMD01_06415"/>
<dbReference type="PANTHER" id="PTHR40047:SF1">
    <property type="entry name" value="UPF0703 PROTEIN YCGQ"/>
    <property type="match status" value="1"/>
</dbReference>
<dbReference type="OrthoDB" id="9770408at2"/>
<dbReference type="PANTHER" id="PTHR40047">
    <property type="entry name" value="UPF0703 PROTEIN YCGQ"/>
    <property type="match status" value="1"/>
</dbReference>
<keyword evidence="1" id="KW-1133">Transmembrane helix</keyword>
<dbReference type="InterPro" id="IPR052955">
    <property type="entry name" value="UPF0703_membrane_permease"/>
</dbReference>
<organism evidence="4 5">
    <name type="scientific">Priestia koreensis</name>
    <dbReference type="NCBI Taxonomy" id="284581"/>
    <lineage>
        <taxon>Bacteria</taxon>
        <taxon>Bacillati</taxon>
        <taxon>Bacillota</taxon>
        <taxon>Bacilli</taxon>
        <taxon>Bacillales</taxon>
        <taxon>Bacillaceae</taxon>
        <taxon>Priestia</taxon>
    </lineage>
</organism>
<keyword evidence="1" id="KW-0472">Membrane</keyword>
<dbReference type="InterPro" id="IPR048493">
    <property type="entry name" value="DUF1980_N"/>
</dbReference>
<evidence type="ECO:0000313" key="4">
    <source>
        <dbReference type="EMBL" id="KOO47660.1"/>
    </source>
</evidence>
<dbReference type="EMBL" id="LILC01000007">
    <property type="protein sequence ID" value="KOO47660.1"/>
    <property type="molecule type" value="Genomic_DNA"/>
</dbReference>
<dbReference type="PATRIC" id="fig|284581.3.peg.4686"/>
<keyword evidence="1" id="KW-0812">Transmembrane</keyword>
<keyword evidence="5" id="KW-1185">Reference proteome</keyword>
<evidence type="ECO:0000259" key="2">
    <source>
        <dbReference type="Pfam" id="PF09323"/>
    </source>
</evidence>
<feature type="domain" description="DUF1980" evidence="2">
    <location>
        <begin position="2"/>
        <end position="119"/>
    </location>
</feature>
<accession>A0A0M0L997</accession>
<dbReference type="NCBIfam" id="TIGR03943">
    <property type="entry name" value="TIGR03943 family putative permease subunit"/>
    <property type="match status" value="1"/>
</dbReference>
<gene>
    <name evidence="4" type="ORF">AMD01_06415</name>
</gene>
<feature type="domain" description="DUF1980" evidence="3">
    <location>
        <begin position="142"/>
        <end position="281"/>
    </location>
</feature>
<comment type="caution">
    <text evidence="4">The sequence shown here is derived from an EMBL/GenBank/DDBJ whole genome shotgun (WGS) entry which is preliminary data.</text>
</comment>
<proteinExistence type="predicted"/>
<evidence type="ECO:0000259" key="3">
    <source>
        <dbReference type="Pfam" id="PF21537"/>
    </source>
</evidence>
<dbReference type="AlphaFoldDB" id="A0A0M0L997"/>
<dbReference type="InterPro" id="IPR048447">
    <property type="entry name" value="DUF1980_C"/>
</dbReference>
<dbReference type="Pfam" id="PF21537">
    <property type="entry name" value="DUF1980_C"/>
    <property type="match status" value="1"/>
</dbReference>
<feature type="transmembrane region" description="Helical" evidence="1">
    <location>
        <begin position="31"/>
        <end position="53"/>
    </location>
</feature>
<dbReference type="Proteomes" id="UP000037558">
    <property type="component" value="Unassembled WGS sequence"/>
</dbReference>
<evidence type="ECO:0000256" key="1">
    <source>
        <dbReference type="SAM" id="Phobius"/>
    </source>
</evidence>
<name>A0A0M0L997_9BACI</name>
<dbReference type="InterPro" id="IPR015402">
    <property type="entry name" value="DUF1980"/>
</dbReference>
<dbReference type="RefSeq" id="WP_053400574.1">
    <property type="nucleotide sequence ID" value="NZ_JAMAUM010000013.1"/>
</dbReference>